<protein>
    <recommendedName>
        <fullName evidence="3">Aminotransferase-like plant mobile domain-containing protein</fullName>
    </recommendedName>
</protein>
<dbReference type="AlphaFoldDB" id="A0A445CR24"/>
<sequence>MGDNPDRIYHFYGVAHIADIINEEEHATAAGYASRREVRSVLADGSLYHLVNCIQKFAVNCSWFQETFGELPNGADESTVKRNARAYTMMLLGTQLFGDKSGSRIHIRWLSYVARLEDMGGFRPFVDFMDLIGALSMIPTSLSPLRLTSTANDGEATCSS</sequence>
<gene>
    <name evidence="1" type="ORF">Ahy_A06g028460</name>
</gene>
<evidence type="ECO:0000313" key="2">
    <source>
        <dbReference type="Proteomes" id="UP000289738"/>
    </source>
</evidence>
<dbReference type="EMBL" id="SDMP01000006">
    <property type="protein sequence ID" value="RYR53390.1"/>
    <property type="molecule type" value="Genomic_DNA"/>
</dbReference>
<evidence type="ECO:0008006" key="3">
    <source>
        <dbReference type="Google" id="ProtNLM"/>
    </source>
</evidence>
<organism evidence="1 2">
    <name type="scientific">Arachis hypogaea</name>
    <name type="common">Peanut</name>
    <dbReference type="NCBI Taxonomy" id="3818"/>
    <lineage>
        <taxon>Eukaryota</taxon>
        <taxon>Viridiplantae</taxon>
        <taxon>Streptophyta</taxon>
        <taxon>Embryophyta</taxon>
        <taxon>Tracheophyta</taxon>
        <taxon>Spermatophyta</taxon>
        <taxon>Magnoliopsida</taxon>
        <taxon>eudicotyledons</taxon>
        <taxon>Gunneridae</taxon>
        <taxon>Pentapetalae</taxon>
        <taxon>rosids</taxon>
        <taxon>fabids</taxon>
        <taxon>Fabales</taxon>
        <taxon>Fabaceae</taxon>
        <taxon>Papilionoideae</taxon>
        <taxon>50 kb inversion clade</taxon>
        <taxon>dalbergioids sensu lato</taxon>
        <taxon>Dalbergieae</taxon>
        <taxon>Pterocarpus clade</taxon>
        <taxon>Arachis</taxon>
    </lineage>
</organism>
<name>A0A445CR24_ARAHY</name>
<reference evidence="1 2" key="1">
    <citation type="submission" date="2019-01" db="EMBL/GenBank/DDBJ databases">
        <title>Sequencing of cultivated peanut Arachis hypogaea provides insights into genome evolution and oil improvement.</title>
        <authorList>
            <person name="Chen X."/>
        </authorList>
    </citation>
    <scope>NUCLEOTIDE SEQUENCE [LARGE SCALE GENOMIC DNA]</scope>
    <source>
        <strain evidence="2">cv. Fuhuasheng</strain>
        <tissue evidence="1">Leaves</tissue>
    </source>
</reference>
<proteinExistence type="predicted"/>
<comment type="caution">
    <text evidence="1">The sequence shown here is derived from an EMBL/GenBank/DDBJ whole genome shotgun (WGS) entry which is preliminary data.</text>
</comment>
<keyword evidence="2" id="KW-1185">Reference proteome</keyword>
<evidence type="ECO:0000313" key="1">
    <source>
        <dbReference type="EMBL" id="RYR53390.1"/>
    </source>
</evidence>
<dbReference type="Proteomes" id="UP000289738">
    <property type="component" value="Chromosome A06"/>
</dbReference>
<accession>A0A445CR24</accession>